<dbReference type="EMBL" id="JANAKD010002234">
    <property type="protein sequence ID" value="KAJ3474241.1"/>
    <property type="molecule type" value="Genomic_DNA"/>
</dbReference>
<evidence type="ECO:0000313" key="1">
    <source>
        <dbReference type="EMBL" id="KAJ3474241.1"/>
    </source>
</evidence>
<sequence>MRDMFTRPVTHCLAKRRLEIQLDLDKIVFTGTNEESAGQFLNGTVVLCLSSPTRIAGVSLDLTGILRRRQLWISQRRLLYPILSVYALLLSFSFGAGRVPGLNIDSTASILDDQCTLFAAPAGMKLATLPAGIHEFPFSFALKGDTAETLVGIHEASITYQLKATATRGPLSHELQCQKQFQIIRVPSLAALHISDPGIVAGVWPGKLRYSIGVMQRTVTLGASIDLDISLFPLVEGLEIGTLTAKLIETRDHGMNGWTSRTGRKRCTERQVSAWTVERNETGNWRPSTDDAALKGWMLTKKCNLPKSPHQCTQDMSQYGIEIRHKVVVTVALVNADAHISQLCVGLPIAIHLSPYTAFNSQGDAADQVSADQSVRASQDQAIDLAPPSYNEHFSDRLYCDGGGEDRDWTAAYVPRNHLDSN</sequence>
<reference evidence="1" key="1">
    <citation type="submission" date="2022-07" db="EMBL/GenBank/DDBJ databases">
        <title>Genome Sequence of Lecanicillium saksenae.</title>
        <authorList>
            <person name="Buettner E."/>
        </authorList>
    </citation>
    <scope>NUCLEOTIDE SEQUENCE</scope>
    <source>
        <strain evidence="1">VT-O1</strain>
    </source>
</reference>
<comment type="caution">
    <text evidence="1">The sequence shown here is derived from an EMBL/GenBank/DDBJ whole genome shotgun (WGS) entry which is preliminary data.</text>
</comment>
<evidence type="ECO:0000313" key="2">
    <source>
        <dbReference type="Proteomes" id="UP001148737"/>
    </source>
</evidence>
<name>A0ACC1QF52_9HYPO</name>
<protein>
    <submittedName>
        <fullName evidence="1">Uncharacterized protein</fullName>
    </submittedName>
</protein>
<gene>
    <name evidence="1" type="ORF">NLG97_g9930</name>
</gene>
<organism evidence="1 2">
    <name type="scientific">Lecanicillium saksenae</name>
    <dbReference type="NCBI Taxonomy" id="468837"/>
    <lineage>
        <taxon>Eukaryota</taxon>
        <taxon>Fungi</taxon>
        <taxon>Dikarya</taxon>
        <taxon>Ascomycota</taxon>
        <taxon>Pezizomycotina</taxon>
        <taxon>Sordariomycetes</taxon>
        <taxon>Hypocreomycetidae</taxon>
        <taxon>Hypocreales</taxon>
        <taxon>Cordycipitaceae</taxon>
        <taxon>Lecanicillium</taxon>
    </lineage>
</organism>
<dbReference type="Proteomes" id="UP001148737">
    <property type="component" value="Unassembled WGS sequence"/>
</dbReference>
<proteinExistence type="predicted"/>
<accession>A0ACC1QF52</accession>
<keyword evidence="2" id="KW-1185">Reference proteome</keyword>